<feature type="transmembrane region" description="Helical" evidence="11">
    <location>
        <begin position="172"/>
        <end position="191"/>
    </location>
</feature>
<dbReference type="InterPro" id="IPR045082">
    <property type="entry name" value="ATP_syn_F0_a_bact/chloroplast"/>
</dbReference>
<protein>
    <recommendedName>
        <fullName evidence="11 12">ATP synthase subunit a</fullName>
    </recommendedName>
    <alternativeName>
        <fullName evidence="11">ATP synthase F0 sector subunit a</fullName>
    </alternativeName>
    <alternativeName>
        <fullName evidence="11">F-ATPase subunit 6</fullName>
    </alternativeName>
</protein>
<dbReference type="InterPro" id="IPR035908">
    <property type="entry name" value="F0_ATP_A_sf"/>
</dbReference>
<dbReference type="Gene3D" id="1.20.120.220">
    <property type="entry name" value="ATP synthase, F0 complex, subunit A"/>
    <property type="match status" value="1"/>
</dbReference>
<dbReference type="HAMAP" id="MF_01393">
    <property type="entry name" value="ATP_synth_a_bact"/>
    <property type="match status" value="1"/>
</dbReference>
<evidence type="ECO:0000256" key="2">
    <source>
        <dbReference type="ARBA" id="ARBA00006810"/>
    </source>
</evidence>
<dbReference type="Proteomes" id="UP000547674">
    <property type="component" value="Unassembled WGS sequence"/>
</dbReference>
<feature type="transmembrane region" description="Helical" evidence="11">
    <location>
        <begin position="248"/>
        <end position="270"/>
    </location>
</feature>
<keyword evidence="10 11" id="KW-0066">ATP synthesis</keyword>
<dbReference type="CDD" id="cd00310">
    <property type="entry name" value="ATP-synt_Fo_a_6"/>
    <property type="match status" value="1"/>
</dbReference>
<keyword evidence="8 11" id="KW-0406">Ion transport</keyword>
<comment type="caution">
    <text evidence="14">The sequence shown here is derived from an EMBL/GenBank/DDBJ whole genome shotgun (WGS) entry which is preliminary data.</text>
</comment>
<reference evidence="14 15" key="1">
    <citation type="submission" date="2020-03" db="EMBL/GenBank/DDBJ databases">
        <title>Metabolic flexibility allows generalist bacteria to become dominant in a frequently disturbed ecosystem.</title>
        <authorList>
            <person name="Chen Y.-J."/>
            <person name="Leung P.M."/>
            <person name="Bay S.K."/>
            <person name="Hugenholtz P."/>
            <person name="Kessler A.J."/>
            <person name="Shelley G."/>
            <person name="Waite D.W."/>
            <person name="Cook P.L."/>
            <person name="Greening C."/>
        </authorList>
    </citation>
    <scope>NUCLEOTIDE SEQUENCE [LARGE SCALE GENOMIC DNA]</scope>
    <source>
        <strain evidence="14">SS_bin_28</strain>
    </source>
</reference>
<name>A0A7Y2EAN0_UNCEI</name>
<evidence type="ECO:0000256" key="7">
    <source>
        <dbReference type="ARBA" id="ARBA00022989"/>
    </source>
</evidence>
<dbReference type="NCBIfam" id="TIGR01131">
    <property type="entry name" value="ATP_synt_6_or_A"/>
    <property type="match status" value="1"/>
</dbReference>
<dbReference type="AlphaFoldDB" id="A0A7Y2EAN0"/>
<evidence type="ECO:0000256" key="1">
    <source>
        <dbReference type="ARBA" id="ARBA00004141"/>
    </source>
</evidence>
<evidence type="ECO:0000256" key="4">
    <source>
        <dbReference type="ARBA" id="ARBA00022547"/>
    </source>
</evidence>
<keyword evidence="3 11" id="KW-0813">Transport</keyword>
<organism evidence="14 15">
    <name type="scientific">Eiseniibacteriota bacterium</name>
    <dbReference type="NCBI Taxonomy" id="2212470"/>
    <lineage>
        <taxon>Bacteria</taxon>
        <taxon>Candidatus Eiseniibacteriota</taxon>
    </lineage>
</organism>
<comment type="function">
    <text evidence="11 12">Key component of the proton channel; it plays a direct role in the translocation of protons across the membrane.</text>
</comment>
<evidence type="ECO:0000256" key="10">
    <source>
        <dbReference type="ARBA" id="ARBA00023310"/>
    </source>
</evidence>
<keyword evidence="5 11" id="KW-0812">Transmembrane</keyword>
<evidence type="ECO:0000313" key="15">
    <source>
        <dbReference type="Proteomes" id="UP000547674"/>
    </source>
</evidence>
<proteinExistence type="inferred from homology"/>
<dbReference type="GO" id="GO:0042777">
    <property type="term" value="P:proton motive force-driven plasma membrane ATP synthesis"/>
    <property type="evidence" value="ECO:0007669"/>
    <property type="project" value="TreeGrafter"/>
</dbReference>
<evidence type="ECO:0000256" key="11">
    <source>
        <dbReference type="HAMAP-Rule" id="MF_01393"/>
    </source>
</evidence>
<evidence type="ECO:0000256" key="5">
    <source>
        <dbReference type="ARBA" id="ARBA00022692"/>
    </source>
</evidence>
<sequence length="312" mass="34048">MAQNHDDHSHDDVTDEVVDHGDHGAADHGDGHGDGHGEHGDDHHEGGVLHFPTLVRLIADVIEPGDKELHSADEAKNPVAKFLWKFEDPIYSGILILILGLLFATASRKLELIPGPLQNFCEVLVEGLDNFIRGVIGPEGRKFVPFLGTLGIYVYVQNIFGLIPLMKSPTSIVETTAALAICVFVYVQFNAVRMQGIGGYFYHLAGEPKDAVGWGMAPLMFPLHVIGELAKPLSLALRLFGNVMGEDLLIVVFAGLGVSMLAFTNLPIGFPLHLPFMFLACLTTLIQALVFMLLSTIYIALVMPHHDHEEAH</sequence>
<dbReference type="GO" id="GO:0045259">
    <property type="term" value="C:proton-transporting ATP synthase complex"/>
    <property type="evidence" value="ECO:0007669"/>
    <property type="project" value="UniProtKB-KW"/>
</dbReference>
<keyword evidence="9 11" id="KW-0472">Membrane</keyword>
<dbReference type="GO" id="GO:0046933">
    <property type="term" value="F:proton-transporting ATP synthase activity, rotational mechanism"/>
    <property type="evidence" value="ECO:0007669"/>
    <property type="project" value="UniProtKB-UniRule"/>
</dbReference>
<dbReference type="EMBL" id="JABDJR010000496">
    <property type="protein sequence ID" value="NNF07542.1"/>
    <property type="molecule type" value="Genomic_DNA"/>
</dbReference>
<evidence type="ECO:0000256" key="9">
    <source>
        <dbReference type="ARBA" id="ARBA00023136"/>
    </source>
</evidence>
<comment type="similarity">
    <text evidence="2 11 12">Belongs to the ATPase A chain family.</text>
</comment>
<dbReference type="Pfam" id="PF00119">
    <property type="entry name" value="ATP-synt_A"/>
    <property type="match status" value="1"/>
</dbReference>
<evidence type="ECO:0000256" key="8">
    <source>
        <dbReference type="ARBA" id="ARBA00023065"/>
    </source>
</evidence>
<evidence type="ECO:0000256" key="3">
    <source>
        <dbReference type="ARBA" id="ARBA00022448"/>
    </source>
</evidence>
<evidence type="ECO:0000256" key="6">
    <source>
        <dbReference type="ARBA" id="ARBA00022781"/>
    </source>
</evidence>
<feature type="transmembrane region" description="Helical" evidence="11">
    <location>
        <begin position="276"/>
        <end position="301"/>
    </location>
</feature>
<dbReference type="InterPro" id="IPR023011">
    <property type="entry name" value="ATP_synth_F0_asu_AS"/>
</dbReference>
<evidence type="ECO:0000256" key="12">
    <source>
        <dbReference type="RuleBase" id="RU000483"/>
    </source>
</evidence>
<dbReference type="InterPro" id="IPR000568">
    <property type="entry name" value="ATP_synth_F0_asu"/>
</dbReference>
<dbReference type="PRINTS" id="PR00123">
    <property type="entry name" value="ATPASEA"/>
</dbReference>
<dbReference type="GO" id="GO:0005886">
    <property type="term" value="C:plasma membrane"/>
    <property type="evidence" value="ECO:0007669"/>
    <property type="project" value="UniProtKB-SubCell"/>
</dbReference>
<dbReference type="PANTHER" id="PTHR42823">
    <property type="entry name" value="ATP SYNTHASE SUBUNIT A, CHLOROPLASTIC"/>
    <property type="match status" value="1"/>
</dbReference>
<keyword evidence="6 11" id="KW-0375">Hydrogen ion transport</keyword>
<feature type="transmembrane region" description="Helical" evidence="11">
    <location>
        <begin position="90"/>
        <end position="107"/>
    </location>
</feature>
<comment type="subcellular location">
    <subcellularLocation>
        <location evidence="11 12">Cell membrane</location>
        <topology evidence="11 12">Multi-pass membrane protein</topology>
    </subcellularLocation>
    <subcellularLocation>
        <location evidence="1">Membrane</location>
        <topology evidence="1">Multi-pass membrane protein</topology>
    </subcellularLocation>
</comment>
<dbReference type="PROSITE" id="PS00449">
    <property type="entry name" value="ATPASE_A"/>
    <property type="match status" value="1"/>
</dbReference>
<evidence type="ECO:0000313" key="14">
    <source>
        <dbReference type="EMBL" id="NNF07542.1"/>
    </source>
</evidence>
<accession>A0A7Y2EAN0</accession>
<feature type="transmembrane region" description="Helical" evidence="11">
    <location>
        <begin position="143"/>
        <end position="165"/>
    </location>
</feature>
<keyword evidence="7 11" id="KW-1133">Transmembrane helix</keyword>
<keyword evidence="11" id="KW-1003">Cell membrane</keyword>
<dbReference type="PANTHER" id="PTHR42823:SF3">
    <property type="entry name" value="ATP SYNTHASE SUBUNIT A, CHLOROPLASTIC"/>
    <property type="match status" value="1"/>
</dbReference>
<dbReference type="SUPFAM" id="SSF81336">
    <property type="entry name" value="F1F0 ATP synthase subunit A"/>
    <property type="match status" value="1"/>
</dbReference>
<keyword evidence="4 11" id="KW-0138">CF(0)</keyword>
<evidence type="ECO:0000256" key="13">
    <source>
        <dbReference type="SAM" id="MobiDB-lite"/>
    </source>
</evidence>
<feature type="region of interest" description="Disordered" evidence="13">
    <location>
        <begin position="1"/>
        <end position="45"/>
    </location>
</feature>
<gene>
    <name evidence="11 14" type="primary">atpB</name>
    <name evidence="14" type="ORF">HKN21_12340</name>
</gene>